<comment type="caution">
    <text evidence="2">The sequence shown here is derived from an EMBL/GenBank/DDBJ whole genome shotgun (WGS) entry which is preliminary data.</text>
</comment>
<reference evidence="2 3" key="1">
    <citation type="submission" date="2023-10" db="EMBL/GenBank/DDBJ databases">
        <title>Genome-Wide Identification Analysis in wild type Solanum Pinnatisectum Reveals Some Genes Defensing Phytophthora Infestans.</title>
        <authorList>
            <person name="Sun C."/>
        </authorList>
    </citation>
    <scope>NUCLEOTIDE SEQUENCE [LARGE SCALE GENOMIC DNA]</scope>
    <source>
        <strain evidence="2">LQN</strain>
        <tissue evidence="2">Leaf</tissue>
    </source>
</reference>
<dbReference type="EMBL" id="JAWPEI010000009">
    <property type="protein sequence ID" value="KAK4715835.1"/>
    <property type="molecule type" value="Genomic_DNA"/>
</dbReference>
<dbReference type="AlphaFoldDB" id="A0AAV9KTU8"/>
<dbReference type="PANTHER" id="PTHR46565">
    <property type="entry name" value="COLD SHOCK DOMAIN PROTEIN 2"/>
    <property type="match status" value="1"/>
</dbReference>
<feature type="region of interest" description="Disordered" evidence="1">
    <location>
        <begin position="38"/>
        <end position="58"/>
    </location>
</feature>
<sequence length="58" mass="6026">MAGESGQRAKGTVKSEGFRSLFNGDTVEFEIEFGSDGHTKAVDVTGPDGESFLGVATT</sequence>
<proteinExistence type="predicted"/>
<keyword evidence="3" id="KW-1185">Reference proteome</keyword>
<evidence type="ECO:0000313" key="3">
    <source>
        <dbReference type="Proteomes" id="UP001311915"/>
    </source>
</evidence>
<evidence type="ECO:0000256" key="1">
    <source>
        <dbReference type="SAM" id="MobiDB-lite"/>
    </source>
</evidence>
<name>A0AAV9KTU8_9SOLN</name>
<protein>
    <recommendedName>
        <fullName evidence="4">CSD domain-containing protein</fullName>
    </recommendedName>
</protein>
<organism evidence="2 3">
    <name type="scientific">Solanum pinnatisectum</name>
    <name type="common">tansyleaf nightshade</name>
    <dbReference type="NCBI Taxonomy" id="50273"/>
    <lineage>
        <taxon>Eukaryota</taxon>
        <taxon>Viridiplantae</taxon>
        <taxon>Streptophyta</taxon>
        <taxon>Embryophyta</taxon>
        <taxon>Tracheophyta</taxon>
        <taxon>Spermatophyta</taxon>
        <taxon>Magnoliopsida</taxon>
        <taxon>eudicotyledons</taxon>
        <taxon>Gunneridae</taxon>
        <taxon>Pentapetalae</taxon>
        <taxon>asterids</taxon>
        <taxon>lamiids</taxon>
        <taxon>Solanales</taxon>
        <taxon>Solanaceae</taxon>
        <taxon>Solanoideae</taxon>
        <taxon>Solaneae</taxon>
        <taxon>Solanum</taxon>
    </lineage>
</organism>
<dbReference type="Gene3D" id="2.40.50.140">
    <property type="entry name" value="Nucleic acid-binding proteins"/>
    <property type="match status" value="1"/>
</dbReference>
<evidence type="ECO:0008006" key="4">
    <source>
        <dbReference type="Google" id="ProtNLM"/>
    </source>
</evidence>
<dbReference type="PANTHER" id="PTHR46565:SF10">
    <property type="entry name" value="GLYCINE-RICH PROTEIN 2"/>
    <property type="match status" value="1"/>
</dbReference>
<dbReference type="Proteomes" id="UP001311915">
    <property type="component" value="Unassembled WGS sequence"/>
</dbReference>
<evidence type="ECO:0000313" key="2">
    <source>
        <dbReference type="EMBL" id="KAK4715835.1"/>
    </source>
</evidence>
<gene>
    <name evidence="2" type="ORF">R3W88_014173</name>
</gene>
<accession>A0AAV9KTU8</accession>
<dbReference type="InterPro" id="IPR012340">
    <property type="entry name" value="NA-bd_OB-fold"/>
</dbReference>